<evidence type="ECO:0000256" key="3">
    <source>
        <dbReference type="ARBA" id="ARBA00022989"/>
    </source>
</evidence>
<evidence type="ECO:0000256" key="1">
    <source>
        <dbReference type="ARBA" id="ARBA00004141"/>
    </source>
</evidence>
<dbReference type="GO" id="GO:0016020">
    <property type="term" value="C:membrane"/>
    <property type="evidence" value="ECO:0007669"/>
    <property type="project" value="UniProtKB-SubCell"/>
</dbReference>
<accession>M9LPX2</accession>
<feature type="transmembrane region" description="Helical" evidence="5">
    <location>
        <begin position="199"/>
        <end position="224"/>
    </location>
</feature>
<evidence type="ECO:0000313" key="7">
    <source>
        <dbReference type="EMBL" id="FAA00827.1"/>
    </source>
</evidence>
<protein>
    <submittedName>
        <fullName evidence="7">Oligosaccharide repeat unit polymerase</fullName>
    </submittedName>
</protein>
<dbReference type="PANTHER" id="PTHR37422:SF13">
    <property type="entry name" value="LIPOPOLYSACCHARIDE BIOSYNTHESIS PROTEIN PA4999-RELATED"/>
    <property type="match status" value="1"/>
</dbReference>
<feature type="transmembrane region" description="Helical" evidence="5">
    <location>
        <begin position="93"/>
        <end position="110"/>
    </location>
</feature>
<name>M9LPX2_STRSU</name>
<proteinExistence type="predicted"/>
<feature type="transmembrane region" description="Helical" evidence="5">
    <location>
        <begin position="236"/>
        <end position="257"/>
    </location>
</feature>
<dbReference type="InterPro" id="IPR051533">
    <property type="entry name" value="WaaL-like"/>
</dbReference>
<feature type="transmembrane region" description="Helical" evidence="5">
    <location>
        <begin position="122"/>
        <end position="142"/>
    </location>
</feature>
<keyword evidence="2 5" id="KW-0812">Transmembrane</keyword>
<keyword evidence="4 5" id="KW-0472">Membrane</keyword>
<evidence type="ECO:0000256" key="2">
    <source>
        <dbReference type="ARBA" id="ARBA00022692"/>
    </source>
</evidence>
<keyword evidence="3 5" id="KW-1133">Transmembrane helix</keyword>
<dbReference type="AlphaFoldDB" id="M9LPX2"/>
<sequence>MKNITDTLVKIIYLNIIPSALLGVFQISSTIYTALFALVFAFQIFLISRTLGRNSIYLSRNQMYVLILIFAIQIISNLYSAAIYDNFNLNETLVIFSVTLNIYYFIICLFNVNIDMNQLYSFFYKVICIGIFACIVNFLLNFHELLSVSAITSAYSVSFSSFFANRNTFGILMLISIISNKYLIESRHYRFAKYIQILFFINILLTLSRTSIAGVVVFYFAYYLINIFGKNSSFNINKVLIGLVGICLGTFSLYLLITNQALIDRITILFIRTKNFGTAAGRTDVWKNGIEIGLNNNFWFGLGRYRALELNLELYQNTLPYFHSIYVETFVTYGFLGLSILISYFCNILSKTAKSSFIHKKITLASLICFFVISIFESTTRFSIGYADTISLIFFFSIPILIGNLHD</sequence>
<reference evidence="7" key="1">
    <citation type="journal article" date="2013" name="Appl. Environ. Microbiol.">
        <title>Genetic analysis of capsular polysaccharide synthesis gene clusters from all serotypes of Streptococcus suis: potential mechanisms for generation of capsular variation.</title>
        <authorList>
            <person name="Okura M."/>
            <person name="Takamatsu D."/>
            <person name="Maruyama F."/>
            <person name="Nozawa T."/>
            <person name="Nakagawa I."/>
            <person name="Osaki M."/>
            <person name="Sekizaki T."/>
            <person name="Gottschalk M."/>
            <person name="Kumagai Y."/>
            <person name="Hamada S."/>
        </authorList>
    </citation>
    <scope>NUCLEOTIDE SEQUENCE</scope>
    <source>
        <strain evidence="7">4961</strain>
    </source>
</reference>
<dbReference type="PANTHER" id="PTHR37422">
    <property type="entry name" value="TEICHURONIC ACID BIOSYNTHESIS PROTEIN TUAE"/>
    <property type="match status" value="1"/>
</dbReference>
<evidence type="ECO:0000256" key="5">
    <source>
        <dbReference type="SAM" id="Phobius"/>
    </source>
</evidence>
<evidence type="ECO:0000256" key="4">
    <source>
        <dbReference type="ARBA" id="ARBA00023136"/>
    </source>
</evidence>
<organism evidence="7">
    <name type="scientific">Streptococcus suis</name>
    <dbReference type="NCBI Taxonomy" id="1307"/>
    <lineage>
        <taxon>Bacteria</taxon>
        <taxon>Bacillati</taxon>
        <taxon>Bacillota</taxon>
        <taxon>Bacilli</taxon>
        <taxon>Lactobacillales</taxon>
        <taxon>Streptococcaceae</taxon>
        <taxon>Streptococcus</taxon>
    </lineage>
</organism>
<feature type="transmembrane region" description="Helical" evidence="5">
    <location>
        <begin position="63"/>
        <end position="81"/>
    </location>
</feature>
<evidence type="ECO:0000259" key="6">
    <source>
        <dbReference type="Pfam" id="PF04932"/>
    </source>
</evidence>
<feature type="transmembrane region" description="Helical" evidence="5">
    <location>
        <begin position="154"/>
        <end position="178"/>
    </location>
</feature>
<feature type="transmembrane region" description="Helical" evidence="5">
    <location>
        <begin position="325"/>
        <end position="345"/>
    </location>
</feature>
<feature type="transmembrane region" description="Helical" evidence="5">
    <location>
        <begin position="383"/>
        <end position="402"/>
    </location>
</feature>
<dbReference type="EMBL" id="BR001001">
    <property type="protein sequence ID" value="FAA00827.1"/>
    <property type="molecule type" value="Genomic_DNA"/>
</dbReference>
<feature type="domain" description="O-antigen ligase-related" evidence="6">
    <location>
        <begin position="197"/>
        <end position="342"/>
    </location>
</feature>
<dbReference type="Pfam" id="PF04932">
    <property type="entry name" value="Wzy_C"/>
    <property type="match status" value="1"/>
</dbReference>
<gene>
    <name evidence="7" type="primary">cps3L</name>
</gene>
<dbReference type="InterPro" id="IPR007016">
    <property type="entry name" value="O-antigen_ligase-rel_domated"/>
</dbReference>
<dbReference type="RefSeq" id="WP_022540599.1">
    <property type="nucleotide sequence ID" value="NZ_BCCT01000040.1"/>
</dbReference>
<feature type="transmembrane region" description="Helical" evidence="5">
    <location>
        <begin position="7"/>
        <end position="25"/>
    </location>
</feature>
<comment type="subcellular location">
    <subcellularLocation>
        <location evidence="1">Membrane</location>
        <topology evidence="1">Multi-pass membrane protein</topology>
    </subcellularLocation>
</comment>
<feature type="transmembrane region" description="Helical" evidence="5">
    <location>
        <begin position="31"/>
        <end position="51"/>
    </location>
</feature>
<feature type="transmembrane region" description="Helical" evidence="5">
    <location>
        <begin position="357"/>
        <end position="376"/>
    </location>
</feature>